<dbReference type="EMBL" id="MU267631">
    <property type="protein sequence ID" value="KAH7913389.1"/>
    <property type="molecule type" value="Genomic_DNA"/>
</dbReference>
<comment type="caution">
    <text evidence="1">The sequence shown here is derived from an EMBL/GenBank/DDBJ whole genome shotgun (WGS) entry which is preliminary data.</text>
</comment>
<organism evidence="1 2">
    <name type="scientific">Hygrophoropsis aurantiaca</name>
    <dbReference type="NCBI Taxonomy" id="72124"/>
    <lineage>
        <taxon>Eukaryota</taxon>
        <taxon>Fungi</taxon>
        <taxon>Dikarya</taxon>
        <taxon>Basidiomycota</taxon>
        <taxon>Agaricomycotina</taxon>
        <taxon>Agaricomycetes</taxon>
        <taxon>Agaricomycetidae</taxon>
        <taxon>Boletales</taxon>
        <taxon>Coniophorineae</taxon>
        <taxon>Hygrophoropsidaceae</taxon>
        <taxon>Hygrophoropsis</taxon>
    </lineage>
</organism>
<dbReference type="Proteomes" id="UP000790377">
    <property type="component" value="Unassembled WGS sequence"/>
</dbReference>
<proteinExistence type="predicted"/>
<evidence type="ECO:0000313" key="1">
    <source>
        <dbReference type="EMBL" id="KAH7913389.1"/>
    </source>
</evidence>
<protein>
    <submittedName>
        <fullName evidence="1">Uncharacterized protein</fullName>
    </submittedName>
</protein>
<evidence type="ECO:0000313" key="2">
    <source>
        <dbReference type="Proteomes" id="UP000790377"/>
    </source>
</evidence>
<reference evidence="1" key="1">
    <citation type="journal article" date="2021" name="New Phytol.">
        <title>Evolutionary innovations through gain and loss of genes in the ectomycorrhizal Boletales.</title>
        <authorList>
            <person name="Wu G."/>
            <person name="Miyauchi S."/>
            <person name="Morin E."/>
            <person name="Kuo A."/>
            <person name="Drula E."/>
            <person name="Varga T."/>
            <person name="Kohler A."/>
            <person name="Feng B."/>
            <person name="Cao Y."/>
            <person name="Lipzen A."/>
            <person name="Daum C."/>
            <person name="Hundley H."/>
            <person name="Pangilinan J."/>
            <person name="Johnson J."/>
            <person name="Barry K."/>
            <person name="LaButti K."/>
            <person name="Ng V."/>
            <person name="Ahrendt S."/>
            <person name="Min B."/>
            <person name="Choi I.G."/>
            <person name="Park H."/>
            <person name="Plett J.M."/>
            <person name="Magnuson J."/>
            <person name="Spatafora J.W."/>
            <person name="Nagy L.G."/>
            <person name="Henrissat B."/>
            <person name="Grigoriev I.V."/>
            <person name="Yang Z.L."/>
            <person name="Xu J."/>
            <person name="Martin F.M."/>
        </authorList>
    </citation>
    <scope>NUCLEOTIDE SEQUENCE</scope>
    <source>
        <strain evidence="1">ATCC 28755</strain>
    </source>
</reference>
<gene>
    <name evidence="1" type="ORF">BJ138DRAFT_1099477</name>
</gene>
<keyword evidence="2" id="KW-1185">Reference proteome</keyword>
<name>A0ACB8AJ34_9AGAM</name>
<accession>A0ACB8AJ34</accession>
<sequence>MTKKSRKPAGLVSRSRSSGIKKCLQQQHSKPRSIPAAENPDLPDIQTSPQPFLNELSDPNSAVVQLYHLINCVIRIRETEQSKLEERYRESLSRLAIFEAAFSAAKAKAKLAGDRLFAVRAELIRVENLECSSTDAQHASEYLDFIEEDKSWMRIHVETSIEHTAFPPLDSILAIACAAQEEASIEKVAAEHRLRTCYLQSRMHGIALEKTKKACQLAEQALALIIAEHPRLADPNGTL</sequence>